<dbReference type="GO" id="GO:0016020">
    <property type="term" value="C:membrane"/>
    <property type="evidence" value="ECO:0007669"/>
    <property type="project" value="UniProtKB-SubCell"/>
</dbReference>
<dbReference type="PANTHER" id="PTHR43019:SF23">
    <property type="entry name" value="PROTEASE DO-LIKE 5, CHLOROPLASTIC"/>
    <property type="match status" value="1"/>
</dbReference>
<dbReference type="Pfam" id="PF02674">
    <property type="entry name" value="Colicin_V"/>
    <property type="match status" value="1"/>
</dbReference>
<keyword evidence="3 5" id="KW-1133">Transmembrane helix</keyword>
<proteinExistence type="predicted"/>
<evidence type="ECO:0000256" key="3">
    <source>
        <dbReference type="ARBA" id="ARBA00022989"/>
    </source>
</evidence>
<feature type="transmembrane region" description="Helical" evidence="5">
    <location>
        <begin position="104"/>
        <end position="129"/>
    </location>
</feature>
<dbReference type="NCBIfam" id="NF033740">
    <property type="entry name" value="MarP_fam_protase"/>
    <property type="match status" value="1"/>
</dbReference>
<evidence type="ECO:0000313" key="7">
    <source>
        <dbReference type="Proteomes" id="UP000298860"/>
    </source>
</evidence>
<protein>
    <submittedName>
        <fullName evidence="6">Serine protease</fullName>
    </submittedName>
</protein>
<dbReference type="Proteomes" id="UP000298860">
    <property type="component" value="Unassembled WGS sequence"/>
</dbReference>
<dbReference type="InterPro" id="IPR043504">
    <property type="entry name" value="Peptidase_S1_PA_chymotrypsin"/>
</dbReference>
<keyword evidence="7" id="KW-1185">Reference proteome</keyword>
<dbReference type="AlphaFoldDB" id="A0A4D4J966"/>
<keyword evidence="2 5" id="KW-0812">Transmembrane</keyword>
<keyword evidence="6" id="KW-0645">Protease</keyword>
<name>A0A4D4J966_9PSEU</name>
<dbReference type="PRINTS" id="PR00834">
    <property type="entry name" value="PROTEASES2C"/>
</dbReference>
<accession>A0A4D4J966</accession>
<organism evidence="6 7">
    <name type="scientific">Gandjariella thermophila</name>
    <dbReference type="NCBI Taxonomy" id="1931992"/>
    <lineage>
        <taxon>Bacteria</taxon>
        <taxon>Bacillati</taxon>
        <taxon>Actinomycetota</taxon>
        <taxon>Actinomycetes</taxon>
        <taxon>Pseudonocardiales</taxon>
        <taxon>Pseudonocardiaceae</taxon>
        <taxon>Gandjariella</taxon>
    </lineage>
</organism>
<evidence type="ECO:0000256" key="5">
    <source>
        <dbReference type="SAM" id="Phobius"/>
    </source>
</evidence>
<reference evidence="7" key="1">
    <citation type="submission" date="2019-04" db="EMBL/GenBank/DDBJ databases">
        <title>Draft genome sequence of Pseudonocardiaceae bacterium SL3-2-4.</title>
        <authorList>
            <person name="Ningsih F."/>
            <person name="Yokota A."/>
            <person name="Sakai Y."/>
            <person name="Nanatani K."/>
            <person name="Yabe S."/>
            <person name="Oetari A."/>
            <person name="Sjamsuridzal W."/>
        </authorList>
    </citation>
    <scope>NUCLEOTIDE SEQUENCE [LARGE SCALE GENOMIC DNA]</scope>
    <source>
        <strain evidence="7">SL3-2-4</strain>
    </source>
</reference>
<dbReference type="InterPro" id="IPR003825">
    <property type="entry name" value="Colicin-V_CvpA"/>
</dbReference>
<comment type="subcellular location">
    <subcellularLocation>
        <location evidence="1">Membrane</location>
        <topology evidence="1">Multi-pass membrane protein</topology>
    </subcellularLocation>
</comment>
<dbReference type="PANTHER" id="PTHR43019">
    <property type="entry name" value="SERINE ENDOPROTEASE DEGS"/>
    <property type="match status" value="1"/>
</dbReference>
<evidence type="ECO:0000256" key="2">
    <source>
        <dbReference type="ARBA" id="ARBA00022692"/>
    </source>
</evidence>
<dbReference type="GO" id="GO:0009403">
    <property type="term" value="P:toxin biosynthetic process"/>
    <property type="evidence" value="ECO:0007669"/>
    <property type="project" value="InterPro"/>
</dbReference>
<gene>
    <name evidence="6" type="ORF">GTS_34150</name>
</gene>
<evidence type="ECO:0000256" key="4">
    <source>
        <dbReference type="ARBA" id="ARBA00023136"/>
    </source>
</evidence>
<dbReference type="GO" id="GO:0006508">
    <property type="term" value="P:proteolysis"/>
    <property type="evidence" value="ECO:0007669"/>
    <property type="project" value="UniProtKB-KW"/>
</dbReference>
<dbReference type="EMBL" id="BJFL01000017">
    <property type="protein sequence ID" value="GDY31782.1"/>
    <property type="molecule type" value="Genomic_DNA"/>
</dbReference>
<dbReference type="InterPro" id="IPR001940">
    <property type="entry name" value="Peptidase_S1C"/>
</dbReference>
<comment type="caution">
    <text evidence="6">The sequence shown here is derived from an EMBL/GenBank/DDBJ whole genome shotgun (WGS) entry which is preliminary data.</text>
</comment>
<keyword evidence="6" id="KW-0378">Hydrolase</keyword>
<feature type="transmembrane region" description="Helical" evidence="5">
    <location>
        <begin position="29"/>
        <end position="49"/>
    </location>
</feature>
<keyword evidence="4 5" id="KW-0472">Membrane</keyword>
<dbReference type="OrthoDB" id="9766361at2"/>
<evidence type="ECO:0000313" key="6">
    <source>
        <dbReference type="EMBL" id="GDY31782.1"/>
    </source>
</evidence>
<dbReference type="InterPro" id="IPR047680">
    <property type="entry name" value="MarP-like"/>
</dbReference>
<dbReference type="Gene3D" id="2.40.10.10">
    <property type="entry name" value="Trypsin-like serine proteases"/>
    <property type="match status" value="2"/>
</dbReference>
<dbReference type="RefSeq" id="WP_137814834.1">
    <property type="nucleotide sequence ID" value="NZ_BJFL01000017.1"/>
</dbReference>
<evidence type="ECO:0000256" key="1">
    <source>
        <dbReference type="ARBA" id="ARBA00004141"/>
    </source>
</evidence>
<dbReference type="GO" id="GO:0004252">
    <property type="term" value="F:serine-type endopeptidase activity"/>
    <property type="evidence" value="ECO:0007669"/>
    <property type="project" value="InterPro"/>
</dbReference>
<feature type="transmembrane region" description="Helical" evidence="5">
    <location>
        <begin position="61"/>
        <end position="84"/>
    </location>
</feature>
<dbReference type="InterPro" id="IPR009003">
    <property type="entry name" value="Peptidase_S1_PA"/>
</dbReference>
<dbReference type="Pfam" id="PF13365">
    <property type="entry name" value="Trypsin_2"/>
    <property type="match status" value="1"/>
</dbReference>
<sequence>MNWVDLLVIALALAAGASGARQGMVTAVPAFAGVLGGAVLGIRLAPLVVNQFSGPAARVAVAVGVVVLLVALGETLGMSIGAAIKRGVNRTPLTGVDNALGAVVHGLVVFVVAWLVALPLTSVVGLPGLATSINDSRVLATVNSLMPRQVQQLPADLRRLLNDSGFPAAVDPFARTPITDVGPPDTALRNSAVVNRVRPSVLKVRGRAPSCSRALEGSGFVVAPQRVMTNAHVVAGTDRTVVEAAGGELPARVVYDDPEVDVAVLDVPGLTAPVLPFAGQPAAGGASGVVLGYPLDGPYTASPARVRQRIQLRGPDIYDANTVTRDVYTVRATVRSGNSGGPLIDPQGNVLGVVFGAAVDDPETGFVLTEQQVAAATAAAPNASQGVSTGGCAG</sequence>
<dbReference type="SUPFAM" id="SSF50494">
    <property type="entry name" value="Trypsin-like serine proteases"/>
    <property type="match status" value="1"/>
</dbReference>